<dbReference type="Proteomes" id="UP000186594">
    <property type="component" value="Unassembled WGS sequence"/>
</dbReference>
<dbReference type="PANTHER" id="PTHR13194">
    <property type="entry name" value="COMPLEX I INTERMEDIATE-ASSOCIATED PROTEIN 30"/>
    <property type="match status" value="1"/>
</dbReference>
<keyword evidence="4" id="KW-0143">Chaperone</keyword>
<dbReference type="InterPro" id="IPR039131">
    <property type="entry name" value="NDUFAF1"/>
</dbReference>
<dbReference type="GO" id="GO:0051082">
    <property type="term" value="F:unfolded protein binding"/>
    <property type="evidence" value="ECO:0007669"/>
    <property type="project" value="TreeGrafter"/>
</dbReference>
<evidence type="ECO:0000256" key="2">
    <source>
        <dbReference type="ARBA" id="ARBA00007884"/>
    </source>
</evidence>
<evidence type="ECO:0000256" key="1">
    <source>
        <dbReference type="ARBA" id="ARBA00004173"/>
    </source>
</evidence>
<dbReference type="InterPro" id="IPR013857">
    <property type="entry name" value="NADH-UbQ_OxRdtase-assoc_prot30"/>
</dbReference>
<comment type="similarity">
    <text evidence="2">Belongs to the CIA30 family.</text>
</comment>
<dbReference type="SUPFAM" id="SSF49785">
    <property type="entry name" value="Galactose-binding domain-like"/>
    <property type="match status" value="1"/>
</dbReference>
<dbReference type="Pfam" id="PF08547">
    <property type="entry name" value="CIA30"/>
    <property type="match status" value="1"/>
</dbReference>
<evidence type="ECO:0000313" key="6">
    <source>
        <dbReference type="EMBL" id="OLL23086.1"/>
    </source>
</evidence>
<keyword evidence="7" id="KW-1185">Reference proteome</keyword>
<dbReference type="STRING" id="1198029.A0A1U7LK95"/>
<dbReference type="GO" id="GO:0006120">
    <property type="term" value="P:mitochondrial electron transport, NADH to ubiquinone"/>
    <property type="evidence" value="ECO:0007669"/>
    <property type="project" value="TreeGrafter"/>
</dbReference>
<organism evidence="6 7">
    <name type="scientific">Neolecta irregularis (strain DAH-3)</name>
    <dbReference type="NCBI Taxonomy" id="1198029"/>
    <lineage>
        <taxon>Eukaryota</taxon>
        <taxon>Fungi</taxon>
        <taxon>Dikarya</taxon>
        <taxon>Ascomycota</taxon>
        <taxon>Taphrinomycotina</taxon>
        <taxon>Neolectales</taxon>
        <taxon>Neolectaceae</taxon>
        <taxon>Neolecta</taxon>
    </lineage>
</organism>
<proteinExistence type="inferred from homology"/>
<dbReference type="GO" id="GO:0010257">
    <property type="term" value="P:NADH dehydrogenase complex assembly"/>
    <property type="evidence" value="ECO:0007669"/>
    <property type="project" value="TreeGrafter"/>
</dbReference>
<reference evidence="6 7" key="1">
    <citation type="submission" date="2016-04" db="EMBL/GenBank/DDBJ databases">
        <title>Evolutionary innovation and constraint leading to complex multicellularity in the Ascomycota.</title>
        <authorList>
            <person name="Cisse O."/>
            <person name="Nguyen A."/>
            <person name="Hewitt D.A."/>
            <person name="Jedd G."/>
            <person name="Stajich J.E."/>
        </authorList>
    </citation>
    <scope>NUCLEOTIDE SEQUENCE [LARGE SCALE GENOMIC DNA]</scope>
    <source>
        <strain evidence="6 7">DAH-3</strain>
    </source>
</reference>
<dbReference type="GO" id="GO:0005739">
    <property type="term" value="C:mitochondrion"/>
    <property type="evidence" value="ECO:0007669"/>
    <property type="project" value="UniProtKB-SubCell"/>
</dbReference>
<dbReference type="InterPro" id="IPR008979">
    <property type="entry name" value="Galactose-bd-like_sf"/>
</dbReference>
<dbReference type="AlphaFoldDB" id="A0A1U7LK95"/>
<gene>
    <name evidence="6" type="ORF">NEOLI_001233</name>
</gene>
<name>A0A1U7LK95_NEOID</name>
<feature type="domain" description="NADH:ubiquinone oxidoreductase intermediate-associated protein 30" evidence="5">
    <location>
        <begin position="37"/>
        <end position="206"/>
    </location>
</feature>
<dbReference type="PANTHER" id="PTHR13194:SF18">
    <property type="entry name" value="COMPLEX I INTERMEDIATE-ASSOCIATED PROTEIN 30, MITOCHONDRIAL"/>
    <property type="match status" value="1"/>
</dbReference>
<protein>
    <submittedName>
        <fullName evidence="6">Complex I intermediate-associated protein 30, mitochondrial</fullName>
    </submittedName>
</protein>
<keyword evidence="3" id="KW-0496">Mitochondrion</keyword>
<dbReference type="OrthoDB" id="42561at2759"/>
<sequence length="229" mass="26005">MAAGFFKRSANVFMEKARQAIRMDEFYRWDRELLIMDLMSAESVKNLALGCDRDIGGLSTISVDWDPNEQAAHFQGDLSLEIPNGSPLKRSGYSALRTLPPKPSIFGIPYWDTVRFRYLGLRVKSDDRNYFVNIQAESGPASDLYQHRLFSRKPGQWETVLIPFKDFVLTNNGVIEEEQVSMDRMKVGTVGISLLERKPGPYSLHIQWIKAVNTDDTHGDMSKRQAGLA</sequence>
<comment type="caution">
    <text evidence="6">The sequence shown here is derived from an EMBL/GenBank/DDBJ whole genome shotgun (WGS) entry which is preliminary data.</text>
</comment>
<accession>A0A1U7LK95</accession>
<dbReference type="OMA" id="WIKAVAQ"/>
<evidence type="ECO:0000259" key="5">
    <source>
        <dbReference type="Pfam" id="PF08547"/>
    </source>
</evidence>
<dbReference type="EMBL" id="LXFE01002311">
    <property type="protein sequence ID" value="OLL23086.1"/>
    <property type="molecule type" value="Genomic_DNA"/>
</dbReference>
<evidence type="ECO:0000256" key="4">
    <source>
        <dbReference type="ARBA" id="ARBA00023186"/>
    </source>
</evidence>
<evidence type="ECO:0000256" key="3">
    <source>
        <dbReference type="ARBA" id="ARBA00023128"/>
    </source>
</evidence>
<evidence type="ECO:0000313" key="7">
    <source>
        <dbReference type="Proteomes" id="UP000186594"/>
    </source>
</evidence>
<comment type="subcellular location">
    <subcellularLocation>
        <location evidence="1">Mitochondrion</location>
    </subcellularLocation>
</comment>